<dbReference type="RefSeq" id="WP_267656316.1">
    <property type="nucleotide sequence ID" value="NZ_JAOVZR010000001.1"/>
</dbReference>
<reference evidence="1" key="1">
    <citation type="submission" date="2022-10" db="EMBL/GenBank/DDBJ databases">
        <title>Hoeflea sp. G2-23, isolated from marine algae.</title>
        <authorList>
            <person name="Kristyanto S."/>
            <person name="Kim J.M."/>
            <person name="Jeon C.O."/>
        </authorList>
    </citation>
    <scope>NUCLEOTIDE SEQUENCE</scope>
    <source>
        <strain evidence="1">G2-23</strain>
    </source>
</reference>
<name>A0ABT3ZA31_9HYPH</name>
<comment type="caution">
    <text evidence="1">The sequence shown here is derived from an EMBL/GenBank/DDBJ whole genome shotgun (WGS) entry which is preliminary data.</text>
</comment>
<gene>
    <name evidence="1" type="ORF">OEG84_13220</name>
</gene>
<protein>
    <submittedName>
        <fullName evidence="1">Uncharacterized protein</fullName>
    </submittedName>
</protein>
<evidence type="ECO:0000313" key="2">
    <source>
        <dbReference type="Proteomes" id="UP001073227"/>
    </source>
</evidence>
<organism evidence="1 2">
    <name type="scientific">Hoeflea algicola</name>
    <dbReference type="NCBI Taxonomy" id="2983763"/>
    <lineage>
        <taxon>Bacteria</taxon>
        <taxon>Pseudomonadati</taxon>
        <taxon>Pseudomonadota</taxon>
        <taxon>Alphaproteobacteria</taxon>
        <taxon>Hyphomicrobiales</taxon>
        <taxon>Rhizobiaceae</taxon>
        <taxon>Hoeflea</taxon>
    </lineage>
</organism>
<dbReference type="Proteomes" id="UP001073227">
    <property type="component" value="Unassembled WGS sequence"/>
</dbReference>
<accession>A0ABT3ZA31</accession>
<sequence length="96" mass="11032">MICSSSNRDRFIVRLLQPERTTESRTFERHGSVVIVPAKVGSGVEHYVHVANASIRVTIGPIKDINMEFRIAQAFKHRAVMTSRFLALVWERKKRP</sequence>
<proteinExistence type="predicted"/>
<dbReference type="EMBL" id="JAOVZR010000001">
    <property type="protein sequence ID" value="MCY0148640.1"/>
    <property type="molecule type" value="Genomic_DNA"/>
</dbReference>
<evidence type="ECO:0000313" key="1">
    <source>
        <dbReference type="EMBL" id="MCY0148640.1"/>
    </source>
</evidence>
<keyword evidence="2" id="KW-1185">Reference proteome</keyword>